<keyword evidence="2" id="KW-1185">Reference proteome</keyword>
<sequence length="175" mass="20245">MRVSVFCDCDPLFSQEAERDRAKKFIKEKRWYEAQRDMLQNQALKLDRHIFASEGIKDAQKTVSDLKKLNGMMKNLQDDMVGLIDGSNEIVESLGGSHKAPDHDIDEQDLMNGNFESNAYNAELEESEFVGDSYLQPKNDEEPYLREPRVVDRATEIAYQGRTFLYRLPTMPNIF</sequence>
<accession>A0ACB9DW68</accession>
<gene>
    <name evidence="1" type="ORF">L2E82_21480</name>
</gene>
<reference evidence="1 2" key="2">
    <citation type="journal article" date="2022" name="Mol. Ecol. Resour.">
        <title>The genomes of chicory, endive, great burdock and yacon provide insights into Asteraceae paleo-polyploidization history and plant inulin production.</title>
        <authorList>
            <person name="Fan W."/>
            <person name="Wang S."/>
            <person name="Wang H."/>
            <person name="Wang A."/>
            <person name="Jiang F."/>
            <person name="Liu H."/>
            <person name="Zhao H."/>
            <person name="Xu D."/>
            <person name="Zhang Y."/>
        </authorList>
    </citation>
    <scope>NUCLEOTIDE SEQUENCE [LARGE SCALE GENOMIC DNA]</scope>
    <source>
        <strain evidence="2">cv. Punajuju</strain>
        <tissue evidence="1">Leaves</tissue>
    </source>
</reference>
<proteinExistence type="predicted"/>
<dbReference type="EMBL" id="CM042012">
    <property type="protein sequence ID" value="KAI3750718.1"/>
    <property type="molecule type" value="Genomic_DNA"/>
</dbReference>
<organism evidence="1 2">
    <name type="scientific">Cichorium intybus</name>
    <name type="common">Chicory</name>
    <dbReference type="NCBI Taxonomy" id="13427"/>
    <lineage>
        <taxon>Eukaryota</taxon>
        <taxon>Viridiplantae</taxon>
        <taxon>Streptophyta</taxon>
        <taxon>Embryophyta</taxon>
        <taxon>Tracheophyta</taxon>
        <taxon>Spermatophyta</taxon>
        <taxon>Magnoliopsida</taxon>
        <taxon>eudicotyledons</taxon>
        <taxon>Gunneridae</taxon>
        <taxon>Pentapetalae</taxon>
        <taxon>asterids</taxon>
        <taxon>campanulids</taxon>
        <taxon>Asterales</taxon>
        <taxon>Asteraceae</taxon>
        <taxon>Cichorioideae</taxon>
        <taxon>Cichorieae</taxon>
        <taxon>Cichoriinae</taxon>
        <taxon>Cichorium</taxon>
    </lineage>
</organism>
<dbReference type="Proteomes" id="UP001055811">
    <property type="component" value="Linkage Group LG04"/>
</dbReference>
<evidence type="ECO:0000313" key="1">
    <source>
        <dbReference type="EMBL" id="KAI3750718.1"/>
    </source>
</evidence>
<name>A0ACB9DW68_CICIN</name>
<protein>
    <submittedName>
        <fullName evidence="1">Uncharacterized protein</fullName>
    </submittedName>
</protein>
<reference evidence="2" key="1">
    <citation type="journal article" date="2022" name="Mol. Ecol. Resour.">
        <title>The genomes of chicory, endive, great burdock and yacon provide insights into Asteraceae palaeo-polyploidization history and plant inulin production.</title>
        <authorList>
            <person name="Fan W."/>
            <person name="Wang S."/>
            <person name="Wang H."/>
            <person name="Wang A."/>
            <person name="Jiang F."/>
            <person name="Liu H."/>
            <person name="Zhao H."/>
            <person name="Xu D."/>
            <person name="Zhang Y."/>
        </authorList>
    </citation>
    <scope>NUCLEOTIDE SEQUENCE [LARGE SCALE GENOMIC DNA]</scope>
    <source>
        <strain evidence="2">cv. Punajuju</strain>
    </source>
</reference>
<comment type="caution">
    <text evidence="1">The sequence shown here is derived from an EMBL/GenBank/DDBJ whole genome shotgun (WGS) entry which is preliminary data.</text>
</comment>
<evidence type="ECO:0000313" key="2">
    <source>
        <dbReference type="Proteomes" id="UP001055811"/>
    </source>
</evidence>